<dbReference type="Proteomes" id="UP000321926">
    <property type="component" value="Unassembled WGS sequence"/>
</dbReference>
<dbReference type="InterPro" id="IPR007844">
    <property type="entry name" value="AsmA"/>
</dbReference>
<gene>
    <name evidence="3" type="ORF">FVR03_00505</name>
</gene>
<dbReference type="InterPro" id="IPR052894">
    <property type="entry name" value="AsmA-related"/>
</dbReference>
<evidence type="ECO:0000313" key="4">
    <source>
        <dbReference type="Proteomes" id="UP000321926"/>
    </source>
</evidence>
<sequence length="860" mass="96370">MKKRGVVKKVLFYAALILVAVAGIVFGGIYAYQDKIIGLFVTEANKHIRTKVEVEKISLSLFEKFPHVAVALDRVNVLESLPESKASLGHAEKLYFTFSLFDLVRGRYNLRQVYVENGELQVRVLKSGEVNYEIFNRDTTATVSSDDTEKRDFSFNLEKVNLHKVGFSYTDERLNHIYEAYAHQMNASLTLSSETIEMKTAGSAKVNIIALGTREYFKEKNVEVQTLLTINRQNKIIALQPSVVTIEEAAYQVGGTIGYGGPTALDLQLEGKNTNVQSLLSLLPQDVTRAYSQYRSEGDVYFEGRIQGEMSDKKTPEISFNFGCRNASFYHPDIKQKVEKVSFAGTFSNGAKHNASTSVLELKDLSGRLNGRAFSGSLSYQNFDNPTIAFDVKGMLDVGFLLTLAKLSEIKGGSGLADVKLSYKGNLSAFKKSPASGAVNTAGEVTLHQVSLSLKELPLPLTNLSGNFMFKRSDVAVSDFKGKLGKSDFVLNGMFRNIIAWLLVDKQRLLVEANFNSNLLDLDQLLSEKFNTPEEARTGGVSAVTTVAAAPKNGRGGNYKFVVSPYVAFDLSANIRNVKFRRFKGDNIKGKIELRNRVISSPNISFNAIGGSFAVRGALDARQRDHLKVTTETRLTNMQVDSLFYVFENFGQDFVQDHHLRGRLTAKIASELYFDSQLNSKTDLMQAEIAATVRDGQLINFAPMQKMSVFVKRAELANMRFSELHNNFWIQKRTIYIPEMDISSNLSTVPMVSVSGTHTFDQDMDYKIKLPLLQKKRADKDAVYGVVAADPDAGRSMLFLRLKGKEDNFKISYDEERVREKIKTDIKQEGQKLREIFKSKKAQQQEEKKVELQEGEYFDF</sequence>
<evidence type="ECO:0000256" key="1">
    <source>
        <dbReference type="SAM" id="Phobius"/>
    </source>
</evidence>
<organism evidence="3 4">
    <name type="scientific">Pontibacter qinzhouensis</name>
    <dbReference type="NCBI Taxonomy" id="2603253"/>
    <lineage>
        <taxon>Bacteria</taxon>
        <taxon>Pseudomonadati</taxon>
        <taxon>Bacteroidota</taxon>
        <taxon>Cytophagia</taxon>
        <taxon>Cytophagales</taxon>
        <taxon>Hymenobacteraceae</taxon>
        <taxon>Pontibacter</taxon>
    </lineage>
</organism>
<feature type="domain" description="AsmA" evidence="2">
    <location>
        <begin position="1"/>
        <end position="650"/>
    </location>
</feature>
<feature type="transmembrane region" description="Helical" evidence="1">
    <location>
        <begin position="12"/>
        <end position="32"/>
    </location>
</feature>
<dbReference type="PANTHER" id="PTHR30441">
    <property type="entry name" value="DUF748 DOMAIN-CONTAINING PROTEIN"/>
    <property type="match status" value="1"/>
</dbReference>
<keyword evidence="4" id="KW-1185">Reference proteome</keyword>
<dbReference type="PANTHER" id="PTHR30441:SF8">
    <property type="entry name" value="DUF748 DOMAIN-CONTAINING PROTEIN"/>
    <property type="match status" value="1"/>
</dbReference>
<dbReference type="EMBL" id="VRTY01000001">
    <property type="protein sequence ID" value="TXK52888.1"/>
    <property type="molecule type" value="Genomic_DNA"/>
</dbReference>
<dbReference type="Pfam" id="PF05170">
    <property type="entry name" value="AsmA"/>
    <property type="match status" value="1"/>
</dbReference>
<dbReference type="RefSeq" id="WP_147919791.1">
    <property type="nucleotide sequence ID" value="NZ_VRTY01000001.1"/>
</dbReference>
<dbReference type="GO" id="GO:0005886">
    <property type="term" value="C:plasma membrane"/>
    <property type="evidence" value="ECO:0007669"/>
    <property type="project" value="TreeGrafter"/>
</dbReference>
<proteinExistence type="predicted"/>
<name>A0A5C8KEB7_9BACT</name>
<keyword evidence="1" id="KW-0812">Transmembrane</keyword>
<evidence type="ECO:0000313" key="3">
    <source>
        <dbReference type="EMBL" id="TXK52888.1"/>
    </source>
</evidence>
<evidence type="ECO:0000259" key="2">
    <source>
        <dbReference type="Pfam" id="PF05170"/>
    </source>
</evidence>
<comment type="caution">
    <text evidence="3">The sequence shown here is derived from an EMBL/GenBank/DDBJ whole genome shotgun (WGS) entry which is preliminary data.</text>
</comment>
<keyword evidence="1" id="KW-0472">Membrane</keyword>
<dbReference type="AlphaFoldDB" id="A0A5C8KEB7"/>
<reference evidence="3 4" key="1">
    <citation type="submission" date="2019-08" db="EMBL/GenBank/DDBJ databases">
        <authorList>
            <person name="Shi S."/>
        </authorList>
    </citation>
    <scope>NUCLEOTIDE SEQUENCE [LARGE SCALE GENOMIC DNA]</scope>
    <source>
        <strain evidence="3 4">GY10130</strain>
    </source>
</reference>
<dbReference type="GO" id="GO:0090313">
    <property type="term" value="P:regulation of protein targeting to membrane"/>
    <property type="evidence" value="ECO:0007669"/>
    <property type="project" value="TreeGrafter"/>
</dbReference>
<accession>A0A5C8KEB7</accession>
<protein>
    <recommendedName>
        <fullName evidence="2">AsmA domain-containing protein</fullName>
    </recommendedName>
</protein>
<keyword evidence="1" id="KW-1133">Transmembrane helix</keyword>
<dbReference type="OrthoDB" id="1489065at2"/>